<dbReference type="PANTHER" id="PTHR32024">
    <property type="entry name" value="TRK SYSTEM POTASSIUM UPTAKE PROTEIN TRKG-RELATED"/>
    <property type="match status" value="1"/>
</dbReference>
<dbReference type="Pfam" id="PF02386">
    <property type="entry name" value="TrkH"/>
    <property type="match status" value="1"/>
</dbReference>
<feature type="transmembrane region" description="Helical" evidence="10">
    <location>
        <begin position="66"/>
        <end position="85"/>
    </location>
</feature>
<keyword evidence="4" id="KW-0633">Potassium transport</keyword>
<gene>
    <name evidence="11" type="ORF">HNR50_003015</name>
</gene>
<feature type="transmembrane region" description="Helical" evidence="10">
    <location>
        <begin position="309"/>
        <end position="332"/>
    </location>
</feature>
<protein>
    <submittedName>
        <fullName evidence="11">Trk system potassium uptake protein TrkH</fullName>
    </submittedName>
</protein>
<evidence type="ECO:0000256" key="6">
    <source>
        <dbReference type="ARBA" id="ARBA00022958"/>
    </source>
</evidence>
<dbReference type="Proteomes" id="UP000587760">
    <property type="component" value="Unassembled WGS sequence"/>
</dbReference>
<keyword evidence="9 10" id="KW-0472">Membrane</keyword>
<dbReference type="PANTHER" id="PTHR32024:SF1">
    <property type="entry name" value="KTR SYSTEM POTASSIUM UPTAKE PROTEIN B"/>
    <property type="match status" value="1"/>
</dbReference>
<proteinExistence type="predicted"/>
<sequence>MKKFLLFVLLILGVTGLFFENRAELLGNYRWIITVIDYILVLTLLAESIQSFVRAGNKLYYLRKNIPSLIFLVVYLGLFLSNKVLSQRFADAEIKGYFAFIIIRNILLILKVYGRMRKFSGFLHSIFSKPAQTVVLSFILVILAGTFALMMPMMTTGGRIDFINSLFTVTSAVCVTGLAVVDTAGFYTFWGHLTIMVLIQIGGLGIMLLSFFLVFSFRKKVSIKDRSLLTYMLNESDMASIIKSVKRIIILTFSIEGGGALLLYPQFINLGKKPGEAMFYSLFHAVSAFCNAGFALFSDSLESFSSSPAMNFTIAGLIIAGGISFTVLTDLFSGLKALIRRKQYKLSINTKVVVQFSFFLTLAGMFIIYKLEHVPLLLERNLGEQYLSAFFQSVTLRTAGFNTLPMGSLQTGTLIVMIGIMFIGGASGSTAGGIKVNTLGVVQAYIHSFRKGHDETLIYRHQVSKDQILQAFTVIAFGVLSIFIVLFLLLLTEDAPLSDLMFESVSAFATVGLSTGITGSLSPFGKVFIIILMFIGRIGPLTLLSATSGRSKASPISYPEATLLIG</sequence>
<evidence type="ECO:0000256" key="3">
    <source>
        <dbReference type="ARBA" id="ARBA00022475"/>
    </source>
</evidence>
<evidence type="ECO:0000313" key="11">
    <source>
        <dbReference type="EMBL" id="MBB6481335.1"/>
    </source>
</evidence>
<feature type="transmembrane region" description="Helical" evidence="10">
    <location>
        <begin position="29"/>
        <end position="46"/>
    </location>
</feature>
<feature type="transmembrane region" description="Helical" evidence="10">
    <location>
        <begin position="248"/>
        <end position="265"/>
    </location>
</feature>
<accession>A0A841RBI7</accession>
<comment type="subcellular location">
    <subcellularLocation>
        <location evidence="1">Cell membrane</location>
        <topology evidence="1">Multi-pass membrane protein</topology>
    </subcellularLocation>
</comment>
<feature type="transmembrane region" description="Helical" evidence="10">
    <location>
        <begin position="166"/>
        <end position="190"/>
    </location>
</feature>
<keyword evidence="2" id="KW-0813">Transport</keyword>
<dbReference type="GO" id="GO:0015379">
    <property type="term" value="F:potassium:chloride symporter activity"/>
    <property type="evidence" value="ECO:0007669"/>
    <property type="project" value="InterPro"/>
</dbReference>
<feature type="transmembrane region" description="Helical" evidence="10">
    <location>
        <begin position="511"/>
        <end position="535"/>
    </location>
</feature>
<keyword evidence="7 10" id="KW-1133">Transmembrane helix</keyword>
<dbReference type="NCBIfam" id="TIGR00933">
    <property type="entry name" value="2a38"/>
    <property type="match status" value="1"/>
</dbReference>
<feature type="transmembrane region" description="Helical" evidence="10">
    <location>
        <begin position="97"/>
        <end position="114"/>
    </location>
</feature>
<dbReference type="GO" id="GO:0005886">
    <property type="term" value="C:plasma membrane"/>
    <property type="evidence" value="ECO:0007669"/>
    <property type="project" value="UniProtKB-SubCell"/>
</dbReference>
<keyword evidence="12" id="KW-1185">Reference proteome</keyword>
<name>A0A841RBI7_9SPIO</name>
<comment type="caution">
    <text evidence="11">The sequence shown here is derived from an EMBL/GenBank/DDBJ whole genome shotgun (WGS) entry which is preliminary data.</text>
</comment>
<evidence type="ECO:0000256" key="5">
    <source>
        <dbReference type="ARBA" id="ARBA00022692"/>
    </source>
</evidence>
<keyword evidence="6" id="KW-0630">Potassium</keyword>
<dbReference type="RefSeq" id="WP_184747588.1">
    <property type="nucleotide sequence ID" value="NZ_JACHGJ010000006.1"/>
</dbReference>
<dbReference type="EMBL" id="JACHGJ010000006">
    <property type="protein sequence ID" value="MBB6481335.1"/>
    <property type="molecule type" value="Genomic_DNA"/>
</dbReference>
<evidence type="ECO:0000256" key="1">
    <source>
        <dbReference type="ARBA" id="ARBA00004651"/>
    </source>
</evidence>
<organism evidence="11 12">
    <name type="scientific">Spirochaeta isovalerica</name>
    <dbReference type="NCBI Taxonomy" id="150"/>
    <lineage>
        <taxon>Bacteria</taxon>
        <taxon>Pseudomonadati</taxon>
        <taxon>Spirochaetota</taxon>
        <taxon>Spirochaetia</taxon>
        <taxon>Spirochaetales</taxon>
        <taxon>Spirochaetaceae</taxon>
        <taxon>Spirochaeta</taxon>
    </lineage>
</organism>
<dbReference type="InterPro" id="IPR003445">
    <property type="entry name" value="Cat_transpt"/>
</dbReference>
<evidence type="ECO:0000313" key="12">
    <source>
        <dbReference type="Proteomes" id="UP000587760"/>
    </source>
</evidence>
<keyword evidence="8" id="KW-0406">Ion transport</keyword>
<dbReference type="InterPro" id="IPR004772">
    <property type="entry name" value="TrkH"/>
</dbReference>
<keyword evidence="5 10" id="KW-0812">Transmembrane</keyword>
<evidence type="ECO:0000256" key="4">
    <source>
        <dbReference type="ARBA" id="ARBA00022538"/>
    </source>
</evidence>
<feature type="transmembrane region" description="Helical" evidence="10">
    <location>
        <begin position="134"/>
        <end position="154"/>
    </location>
</feature>
<reference evidence="11 12" key="1">
    <citation type="submission" date="2020-08" db="EMBL/GenBank/DDBJ databases">
        <title>Genomic Encyclopedia of Type Strains, Phase IV (KMG-IV): sequencing the most valuable type-strain genomes for metagenomic binning, comparative biology and taxonomic classification.</title>
        <authorList>
            <person name="Goeker M."/>
        </authorList>
    </citation>
    <scope>NUCLEOTIDE SEQUENCE [LARGE SCALE GENOMIC DNA]</scope>
    <source>
        <strain evidence="11 12">DSM 2461</strain>
    </source>
</reference>
<feature type="transmembrane region" description="Helical" evidence="10">
    <location>
        <begin position="468"/>
        <end position="491"/>
    </location>
</feature>
<feature type="transmembrane region" description="Helical" evidence="10">
    <location>
        <begin position="277"/>
        <end position="297"/>
    </location>
</feature>
<evidence type="ECO:0000256" key="2">
    <source>
        <dbReference type="ARBA" id="ARBA00022448"/>
    </source>
</evidence>
<evidence type="ECO:0000256" key="7">
    <source>
        <dbReference type="ARBA" id="ARBA00022989"/>
    </source>
</evidence>
<feature type="transmembrane region" description="Helical" evidence="10">
    <location>
        <begin position="197"/>
        <end position="217"/>
    </location>
</feature>
<feature type="transmembrane region" description="Helical" evidence="10">
    <location>
        <begin position="414"/>
        <end position="434"/>
    </location>
</feature>
<evidence type="ECO:0000256" key="10">
    <source>
        <dbReference type="SAM" id="Phobius"/>
    </source>
</evidence>
<dbReference type="AlphaFoldDB" id="A0A841RBI7"/>
<keyword evidence="3" id="KW-1003">Cell membrane</keyword>
<feature type="transmembrane region" description="Helical" evidence="10">
    <location>
        <begin position="352"/>
        <end position="371"/>
    </location>
</feature>
<evidence type="ECO:0000256" key="8">
    <source>
        <dbReference type="ARBA" id="ARBA00023065"/>
    </source>
</evidence>
<evidence type="ECO:0000256" key="9">
    <source>
        <dbReference type="ARBA" id="ARBA00023136"/>
    </source>
</evidence>